<name>A0A8A1MIN1_AJECA</name>
<evidence type="ECO:0000313" key="2">
    <source>
        <dbReference type="Proteomes" id="UP000663671"/>
    </source>
</evidence>
<protein>
    <submittedName>
        <fullName evidence="1">Uncharacterized protein</fullName>
    </submittedName>
</protein>
<organism evidence="1 2">
    <name type="scientific">Ajellomyces capsulatus</name>
    <name type="common">Darling's disease fungus</name>
    <name type="synonym">Histoplasma capsulatum</name>
    <dbReference type="NCBI Taxonomy" id="5037"/>
    <lineage>
        <taxon>Eukaryota</taxon>
        <taxon>Fungi</taxon>
        <taxon>Dikarya</taxon>
        <taxon>Ascomycota</taxon>
        <taxon>Pezizomycotina</taxon>
        <taxon>Eurotiomycetes</taxon>
        <taxon>Eurotiomycetidae</taxon>
        <taxon>Onygenales</taxon>
        <taxon>Ajellomycetaceae</taxon>
        <taxon>Histoplasma</taxon>
    </lineage>
</organism>
<dbReference type="EMBL" id="CP069114">
    <property type="protein sequence ID" value="QSS63967.1"/>
    <property type="molecule type" value="Genomic_DNA"/>
</dbReference>
<evidence type="ECO:0000313" key="1">
    <source>
        <dbReference type="EMBL" id="QSS63967.1"/>
    </source>
</evidence>
<gene>
    <name evidence="1" type="ORF">I7I51_01028</name>
</gene>
<reference evidence="1" key="1">
    <citation type="submission" date="2021-01" db="EMBL/GenBank/DDBJ databases">
        <title>Chromosome-level genome assembly of a human fungal pathogen reveals clustering of transcriptionally co-regulated genes.</title>
        <authorList>
            <person name="Voorhies M."/>
            <person name="Cohen S."/>
            <person name="Shea T.P."/>
            <person name="Petrus S."/>
            <person name="Munoz J.F."/>
            <person name="Poplawski S."/>
            <person name="Goldman W.E."/>
            <person name="Michael T."/>
            <person name="Cuomo C.A."/>
            <person name="Sil A."/>
            <person name="Beyhan S."/>
        </authorList>
    </citation>
    <scope>NUCLEOTIDE SEQUENCE</scope>
    <source>
        <strain evidence="1">WU24</strain>
    </source>
</reference>
<sequence length="161" mass="18304">MSLLTVSRQQIPADGLNTAALCSCVILRDILLRAFFAFVKFNPADEEHIDSSDERLANQIGKGLATFADFLLENFFLPQSRLLVDTPHNITLHIWAIQTHEFTGTRERISDFQGPCLIRDHHRCVISRVFDQQEMVTRPEKYGNTVQSDEGTYSKDCNLCS</sequence>
<proteinExistence type="predicted"/>
<dbReference type="Proteomes" id="UP000663671">
    <property type="component" value="Chromosome 1"/>
</dbReference>
<dbReference type="OrthoDB" id="2104739at2759"/>
<dbReference type="AlphaFoldDB" id="A0A8A1MIN1"/>
<dbReference type="VEuPathDB" id="FungiDB:I7I51_01028"/>
<accession>A0A8A1MIN1</accession>